<keyword evidence="3" id="KW-1185">Reference proteome</keyword>
<reference evidence="2" key="1">
    <citation type="journal article" date="2020" name="Nat. Commun.">
        <title>Large-scale genome sequencing of mycorrhizal fungi provides insights into the early evolution of symbiotic traits.</title>
        <authorList>
            <person name="Miyauchi S."/>
            <person name="Kiss E."/>
            <person name="Kuo A."/>
            <person name="Drula E."/>
            <person name="Kohler A."/>
            <person name="Sanchez-Garcia M."/>
            <person name="Morin E."/>
            <person name="Andreopoulos B."/>
            <person name="Barry K.W."/>
            <person name="Bonito G."/>
            <person name="Buee M."/>
            <person name="Carver A."/>
            <person name="Chen C."/>
            <person name="Cichocki N."/>
            <person name="Clum A."/>
            <person name="Culley D."/>
            <person name="Crous P.W."/>
            <person name="Fauchery L."/>
            <person name="Girlanda M."/>
            <person name="Hayes R.D."/>
            <person name="Keri Z."/>
            <person name="LaButti K."/>
            <person name="Lipzen A."/>
            <person name="Lombard V."/>
            <person name="Magnuson J."/>
            <person name="Maillard F."/>
            <person name="Murat C."/>
            <person name="Nolan M."/>
            <person name="Ohm R.A."/>
            <person name="Pangilinan J."/>
            <person name="Pereira M.F."/>
            <person name="Perotto S."/>
            <person name="Peter M."/>
            <person name="Pfister S."/>
            <person name="Riley R."/>
            <person name="Sitrit Y."/>
            <person name="Stielow J.B."/>
            <person name="Szollosi G."/>
            <person name="Zifcakova L."/>
            <person name="Stursova M."/>
            <person name="Spatafora J.W."/>
            <person name="Tedersoo L."/>
            <person name="Vaario L.M."/>
            <person name="Yamada A."/>
            <person name="Yan M."/>
            <person name="Wang P."/>
            <person name="Xu J."/>
            <person name="Bruns T."/>
            <person name="Baldrian P."/>
            <person name="Vilgalys R."/>
            <person name="Dunand C."/>
            <person name="Henrissat B."/>
            <person name="Grigoriev I.V."/>
            <person name="Hibbett D."/>
            <person name="Nagy L.G."/>
            <person name="Martin F.M."/>
        </authorList>
    </citation>
    <scope>NUCLEOTIDE SEQUENCE</scope>
    <source>
        <strain evidence="2">UP504</strain>
    </source>
</reference>
<accession>A0A9P6ADV0</accession>
<protein>
    <submittedName>
        <fullName evidence="2">Uncharacterized protein</fullName>
    </submittedName>
</protein>
<feature type="region of interest" description="Disordered" evidence="1">
    <location>
        <begin position="1"/>
        <end position="35"/>
    </location>
</feature>
<dbReference type="AlphaFoldDB" id="A0A9P6ADV0"/>
<organism evidence="2 3">
    <name type="scientific">Hydnum rufescens UP504</name>
    <dbReference type="NCBI Taxonomy" id="1448309"/>
    <lineage>
        <taxon>Eukaryota</taxon>
        <taxon>Fungi</taxon>
        <taxon>Dikarya</taxon>
        <taxon>Basidiomycota</taxon>
        <taxon>Agaricomycotina</taxon>
        <taxon>Agaricomycetes</taxon>
        <taxon>Cantharellales</taxon>
        <taxon>Hydnaceae</taxon>
        <taxon>Hydnum</taxon>
    </lineage>
</organism>
<name>A0A9P6ADV0_9AGAM</name>
<evidence type="ECO:0000256" key="1">
    <source>
        <dbReference type="SAM" id="MobiDB-lite"/>
    </source>
</evidence>
<dbReference type="EMBL" id="MU129436">
    <property type="protein sequence ID" value="KAF9503131.1"/>
    <property type="molecule type" value="Genomic_DNA"/>
</dbReference>
<comment type="caution">
    <text evidence="2">The sequence shown here is derived from an EMBL/GenBank/DDBJ whole genome shotgun (WGS) entry which is preliminary data.</text>
</comment>
<evidence type="ECO:0000313" key="3">
    <source>
        <dbReference type="Proteomes" id="UP000886523"/>
    </source>
</evidence>
<gene>
    <name evidence="2" type="ORF">BS47DRAFT_1356421</name>
</gene>
<evidence type="ECO:0000313" key="2">
    <source>
        <dbReference type="EMBL" id="KAF9503131.1"/>
    </source>
</evidence>
<sequence length="63" mass="7005">MTIRRDTGSGSHWTLCPVPKNQVPGRKDENRGNPGAAAHRNWCVWAPGCPLPLQTFTRCGQYL</sequence>
<proteinExistence type="predicted"/>
<dbReference type="Proteomes" id="UP000886523">
    <property type="component" value="Unassembled WGS sequence"/>
</dbReference>